<dbReference type="EMBL" id="CAMAPE010000035">
    <property type="protein sequence ID" value="CAH9097198.1"/>
    <property type="molecule type" value="Genomic_DNA"/>
</dbReference>
<proteinExistence type="predicted"/>
<name>A0A9P0ZEE8_CUSEU</name>
<reference evidence="1" key="1">
    <citation type="submission" date="2022-07" db="EMBL/GenBank/DDBJ databases">
        <authorList>
            <person name="Macas J."/>
            <person name="Novak P."/>
            <person name="Neumann P."/>
        </authorList>
    </citation>
    <scope>NUCLEOTIDE SEQUENCE</scope>
</reference>
<evidence type="ECO:0000313" key="2">
    <source>
        <dbReference type="Proteomes" id="UP001152484"/>
    </source>
</evidence>
<accession>A0A9P0ZEE8</accession>
<evidence type="ECO:0000313" key="1">
    <source>
        <dbReference type="EMBL" id="CAH9097198.1"/>
    </source>
</evidence>
<comment type="caution">
    <text evidence="1">The sequence shown here is derived from an EMBL/GenBank/DDBJ whole genome shotgun (WGS) entry which is preliminary data.</text>
</comment>
<dbReference type="Proteomes" id="UP001152484">
    <property type="component" value="Unassembled WGS sequence"/>
</dbReference>
<sequence length="127" mass="14217">MTILKLYKKIDPCLLSIEIYASELELQGLHRRSHLSSIITSQPQPAPLAAAVCLRCSAPPVVVALHRSSIRCRYANPESAINGVGSFAWSTDWFGASSRMKSKLRLFKHTLNFSFEKKNLKSQPMID</sequence>
<keyword evidence="2" id="KW-1185">Reference proteome</keyword>
<gene>
    <name evidence="1" type="ORF">CEURO_LOCUS13732</name>
</gene>
<protein>
    <submittedName>
        <fullName evidence="1">Uncharacterized protein</fullName>
    </submittedName>
</protein>
<dbReference type="AlphaFoldDB" id="A0A9P0ZEE8"/>
<organism evidence="1 2">
    <name type="scientific">Cuscuta europaea</name>
    <name type="common">European dodder</name>
    <dbReference type="NCBI Taxonomy" id="41803"/>
    <lineage>
        <taxon>Eukaryota</taxon>
        <taxon>Viridiplantae</taxon>
        <taxon>Streptophyta</taxon>
        <taxon>Embryophyta</taxon>
        <taxon>Tracheophyta</taxon>
        <taxon>Spermatophyta</taxon>
        <taxon>Magnoliopsida</taxon>
        <taxon>eudicotyledons</taxon>
        <taxon>Gunneridae</taxon>
        <taxon>Pentapetalae</taxon>
        <taxon>asterids</taxon>
        <taxon>lamiids</taxon>
        <taxon>Solanales</taxon>
        <taxon>Convolvulaceae</taxon>
        <taxon>Cuscuteae</taxon>
        <taxon>Cuscuta</taxon>
        <taxon>Cuscuta subgen. Cuscuta</taxon>
    </lineage>
</organism>